<evidence type="ECO:0000259" key="2">
    <source>
        <dbReference type="Pfam" id="PF00535"/>
    </source>
</evidence>
<evidence type="ECO:0000313" key="5">
    <source>
        <dbReference type="EMBL" id="TSJ75188.1"/>
    </source>
</evidence>
<evidence type="ECO:0000259" key="3">
    <source>
        <dbReference type="Pfam" id="PF02709"/>
    </source>
</evidence>
<dbReference type="AlphaFoldDB" id="A0A5M7BAZ8"/>
<dbReference type="PANTHER" id="PTHR43685">
    <property type="entry name" value="GLYCOSYLTRANSFERASE"/>
    <property type="match status" value="1"/>
</dbReference>
<dbReference type="RefSeq" id="WP_144116451.1">
    <property type="nucleotide sequence ID" value="NZ_JACHGE010000009.1"/>
</dbReference>
<dbReference type="Pfam" id="PF00535">
    <property type="entry name" value="Glycos_transf_2"/>
    <property type="match status" value="1"/>
</dbReference>
<evidence type="ECO:0000313" key="4">
    <source>
        <dbReference type="EMBL" id="KAA5824415.1"/>
    </source>
</evidence>
<evidence type="ECO:0000313" key="6">
    <source>
        <dbReference type="Proteomes" id="UP000315145"/>
    </source>
</evidence>
<protein>
    <submittedName>
        <fullName evidence="4">Glycosyltransferase</fullName>
    </submittedName>
</protein>
<dbReference type="CDD" id="cd06420">
    <property type="entry name" value="GT2_Chondriotin_Pol_N"/>
    <property type="match status" value="1"/>
</dbReference>
<dbReference type="InterPro" id="IPR050834">
    <property type="entry name" value="Glycosyltransf_2"/>
</dbReference>
<organism evidence="4 7">
    <name type="scientific">Algibacter amylolyticus</name>
    <dbReference type="NCBI Taxonomy" id="1608400"/>
    <lineage>
        <taxon>Bacteria</taxon>
        <taxon>Pseudomonadati</taxon>
        <taxon>Bacteroidota</taxon>
        <taxon>Flavobacteriia</taxon>
        <taxon>Flavobacteriales</taxon>
        <taxon>Flavobacteriaceae</taxon>
        <taxon>Algibacter</taxon>
    </lineage>
</organism>
<dbReference type="EMBL" id="VMBF01000006">
    <property type="protein sequence ID" value="TSJ75188.1"/>
    <property type="molecule type" value="Genomic_DNA"/>
</dbReference>
<dbReference type="Pfam" id="PF02709">
    <property type="entry name" value="Glyco_transf_7C"/>
    <property type="match status" value="1"/>
</dbReference>
<feature type="domain" description="Galactosyltransferase C-terminal" evidence="3">
    <location>
        <begin position="183"/>
        <end position="238"/>
    </location>
</feature>
<gene>
    <name evidence="4" type="ORF">F2B50_09555</name>
    <name evidence="5" type="ORF">FPF71_09555</name>
</gene>
<dbReference type="PANTHER" id="PTHR43685:SF3">
    <property type="entry name" value="SLR2126 PROTEIN"/>
    <property type="match status" value="1"/>
</dbReference>
<evidence type="ECO:0000256" key="1">
    <source>
        <dbReference type="ARBA" id="ARBA00022679"/>
    </source>
</evidence>
<sequence length="277" mass="31741">MKIEVSVIISTYNSPLWLEKVLWSYDTQTYKNFEVIIADDGSGEETMQLIASIKNKLSYPVQHIWHEDNGFQKTIILNKATISSKGDYLVYTDGDCIARKDFLEVHVANRKAGCYLSGGYFKLPEHISKLISKDDIYNQSCFDIKWLKKHGLKSSFKNNKLTARGLKMNILNFITPTKSTWNGHNSSAYKKDILNVNGYDERMQYGGEDRELGERLVNAGMKAKRVRYSAICLHLYHERGYVNPEMIAVNKSIRLVTKTQKLTKTAFGNQRVNFSNS</sequence>
<reference evidence="4" key="3">
    <citation type="submission" date="2019-09" db="EMBL/GenBank/DDBJ databases">
        <authorList>
            <person name="Zhang D.-C."/>
        </authorList>
    </citation>
    <scope>NUCLEOTIDE SEQUENCE</scope>
    <source>
        <strain evidence="4">RU-4-M-4</strain>
    </source>
</reference>
<dbReference type="GO" id="GO:0016740">
    <property type="term" value="F:transferase activity"/>
    <property type="evidence" value="ECO:0007669"/>
    <property type="project" value="UniProtKB-KW"/>
</dbReference>
<feature type="domain" description="Glycosyltransferase 2-like" evidence="2">
    <location>
        <begin position="6"/>
        <end position="109"/>
    </location>
</feature>
<dbReference type="EMBL" id="VWRS01000006">
    <property type="protein sequence ID" value="KAA5824415.1"/>
    <property type="molecule type" value="Genomic_DNA"/>
</dbReference>
<dbReference type="Proteomes" id="UP000315145">
    <property type="component" value="Unassembled WGS sequence"/>
</dbReference>
<dbReference type="Proteomes" id="UP000322315">
    <property type="component" value="Unassembled WGS sequence"/>
</dbReference>
<comment type="caution">
    <text evidence="4">The sequence shown here is derived from an EMBL/GenBank/DDBJ whole genome shotgun (WGS) entry which is preliminary data.</text>
</comment>
<dbReference type="InterPro" id="IPR027791">
    <property type="entry name" value="Galactosyl_T_C"/>
</dbReference>
<name>A0A5M7BAZ8_9FLAO</name>
<dbReference type="InterPro" id="IPR001173">
    <property type="entry name" value="Glyco_trans_2-like"/>
</dbReference>
<dbReference type="OrthoDB" id="9801954at2"/>
<keyword evidence="6" id="KW-1185">Reference proteome</keyword>
<dbReference type="Gene3D" id="3.90.550.10">
    <property type="entry name" value="Spore Coat Polysaccharide Biosynthesis Protein SpsA, Chain A"/>
    <property type="match status" value="1"/>
</dbReference>
<accession>A0A5M7BAZ8</accession>
<reference evidence="4 7" key="1">
    <citation type="journal article" date="2015" name="Int. J. Syst. Evol. Microbiol.">
        <title>Algibacter amylolyticus sp. nov., isolated from intertidal sediment.</title>
        <authorList>
            <person name="Zhang D.C."/>
            <person name="Wu J."/>
            <person name="Neuner K."/>
            <person name="Yao J."/>
            <person name="Margesin R."/>
        </authorList>
    </citation>
    <scope>NUCLEOTIDE SEQUENCE [LARGE SCALE GENOMIC DNA]</scope>
    <source>
        <strain evidence="4 7">RU-4-M-4</strain>
    </source>
</reference>
<evidence type="ECO:0000313" key="7">
    <source>
        <dbReference type="Proteomes" id="UP000322315"/>
    </source>
</evidence>
<dbReference type="SUPFAM" id="SSF53448">
    <property type="entry name" value="Nucleotide-diphospho-sugar transferases"/>
    <property type="match status" value="1"/>
</dbReference>
<dbReference type="InterPro" id="IPR029044">
    <property type="entry name" value="Nucleotide-diphossugar_trans"/>
</dbReference>
<proteinExistence type="predicted"/>
<keyword evidence="1 4" id="KW-0808">Transferase</keyword>
<reference evidence="5 6" key="2">
    <citation type="submission" date="2019-07" db="EMBL/GenBank/DDBJ databases">
        <title>Algibacter marinivivus sp. nov., isolated from the surface of a marine red alga.</title>
        <authorList>
            <person name="Zhong X."/>
            <person name="Xu W."/>
            <person name="Zhang Y."/>
            <person name="Zhang Q."/>
            <person name="Du Z."/>
        </authorList>
    </citation>
    <scope>NUCLEOTIDE SEQUENCE [LARGE SCALE GENOMIC DNA]</scope>
    <source>
        <strain evidence="5 6">RU-4-M-4</strain>
    </source>
</reference>